<feature type="binding site" evidence="6">
    <location>
        <position position="9"/>
    </location>
    <ligand>
        <name>FMN</name>
        <dbReference type="ChEBI" id="CHEBI:58210"/>
    </ligand>
</feature>
<evidence type="ECO:0000256" key="5">
    <source>
        <dbReference type="ARBA" id="ARBA00048542"/>
    </source>
</evidence>
<accession>A0ABW3KCS4</accession>
<proteinExistence type="inferred from homology"/>
<keyword evidence="4 6" id="KW-0520">NAD</keyword>
<comment type="catalytic activity">
    <reaction evidence="6">
        <text>2 a quinone + NADH + H(+) = 2 a 1,4-benzosemiquinone + NAD(+)</text>
        <dbReference type="Rhea" id="RHEA:65952"/>
        <dbReference type="ChEBI" id="CHEBI:15378"/>
        <dbReference type="ChEBI" id="CHEBI:57540"/>
        <dbReference type="ChEBI" id="CHEBI:57945"/>
        <dbReference type="ChEBI" id="CHEBI:132124"/>
        <dbReference type="ChEBI" id="CHEBI:134225"/>
    </reaction>
</comment>
<feature type="domain" description="Flavodoxin-like fold" evidence="7">
    <location>
        <begin position="1"/>
        <end position="196"/>
    </location>
</feature>
<dbReference type="HAMAP" id="MF_01216">
    <property type="entry name" value="Azoreductase_type1"/>
    <property type="match status" value="1"/>
</dbReference>
<comment type="catalytic activity">
    <reaction evidence="5">
        <text>N,N-dimethyl-1,4-phenylenediamine + anthranilate + 2 NAD(+) = 2-(4-dimethylaminophenyl)diazenylbenzoate + 2 NADH + 2 H(+)</text>
        <dbReference type="Rhea" id="RHEA:55872"/>
        <dbReference type="ChEBI" id="CHEBI:15378"/>
        <dbReference type="ChEBI" id="CHEBI:15783"/>
        <dbReference type="ChEBI" id="CHEBI:16567"/>
        <dbReference type="ChEBI" id="CHEBI:57540"/>
        <dbReference type="ChEBI" id="CHEBI:57945"/>
        <dbReference type="ChEBI" id="CHEBI:71579"/>
        <dbReference type="EC" id="1.7.1.17"/>
    </reaction>
    <physiologicalReaction direction="right-to-left" evidence="5">
        <dbReference type="Rhea" id="RHEA:55874"/>
    </physiologicalReaction>
</comment>
<dbReference type="SUPFAM" id="SSF52218">
    <property type="entry name" value="Flavoproteins"/>
    <property type="match status" value="1"/>
</dbReference>
<keyword evidence="2 6" id="KW-0288">FMN</keyword>
<keyword evidence="9" id="KW-1185">Reference proteome</keyword>
<keyword evidence="1 6" id="KW-0285">Flavoprotein</keyword>
<feature type="binding site" evidence="6">
    <location>
        <begin position="139"/>
        <end position="142"/>
    </location>
    <ligand>
        <name>FMN</name>
        <dbReference type="ChEBI" id="CHEBI:58210"/>
    </ligand>
</feature>
<reference evidence="9" key="1">
    <citation type="journal article" date="2019" name="Int. J. Syst. Evol. Microbiol.">
        <title>The Global Catalogue of Microorganisms (GCM) 10K type strain sequencing project: providing services to taxonomists for standard genome sequencing and annotation.</title>
        <authorList>
            <consortium name="The Broad Institute Genomics Platform"/>
            <consortium name="The Broad Institute Genome Sequencing Center for Infectious Disease"/>
            <person name="Wu L."/>
            <person name="Ma J."/>
        </authorList>
    </citation>
    <scope>NUCLEOTIDE SEQUENCE [LARGE SCALE GENOMIC DNA]</scope>
    <source>
        <strain evidence="9">CCUG 58938</strain>
    </source>
</reference>
<dbReference type="PANTHER" id="PTHR43741:SF4">
    <property type="entry name" value="FMN-DEPENDENT NADH:QUINONE OXIDOREDUCTASE"/>
    <property type="match status" value="1"/>
</dbReference>
<evidence type="ECO:0000256" key="6">
    <source>
        <dbReference type="HAMAP-Rule" id="MF_01216"/>
    </source>
</evidence>
<comment type="subunit">
    <text evidence="6">Homodimer.</text>
</comment>
<comment type="caution">
    <text evidence="6">Lacks conserved residue(s) required for the propagation of feature annotation.</text>
</comment>
<protein>
    <recommendedName>
        <fullName evidence="6">FMN dependent NADH:quinone oxidoreductase</fullName>
        <ecNumber evidence="6">1.6.5.-</ecNumber>
    </recommendedName>
    <alternativeName>
        <fullName evidence="6">Azo-dye reductase</fullName>
    </alternativeName>
    <alternativeName>
        <fullName evidence="6">FMN-dependent NADH-azo compound oxidoreductase</fullName>
    </alternativeName>
    <alternativeName>
        <fullName evidence="6">FMN-dependent NADH-azoreductase</fullName>
        <ecNumber evidence="6">1.7.1.17</ecNumber>
    </alternativeName>
</protein>
<dbReference type="InterPro" id="IPR050104">
    <property type="entry name" value="FMN-dep_NADH:Q_OxRdtase_AzoR1"/>
</dbReference>
<evidence type="ECO:0000256" key="1">
    <source>
        <dbReference type="ARBA" id="ARBA00022630"/>
    </source>
</evidence>
<dbReference type="Gene3D" id="3.40.50.360">
    <property type="match status" value="1"/>
</dbReference>
<dbReference type="InterPro" id="IPR003680">
    <property type="entry name" value="Flavodoxin_fold"/>
</dbReference>
<dbReference type="InterPro" id="IPR023048">
    <property type="entry name" value="NADH:quinone_OxRdtase_FMN_depd"/>
</dbReference>
<dbReference type="InterPro" id="IPR029039">
    <property type="entry name" value="Flavoprotein-like_sf"/>
</dbReference>
<name>A0ABW3KCS4_9BACT</name>
<evidence type="ECO:0000256" key="3">
    <source>
        <dbReference type="ARBA" id="ARBA00023002"/>
    </source>
</evidence>
<sequence length="199" mass="21978">MKILQINSSLKTEHSYSSKLSNAIIEKLREKEPSLTLVTRNLTNSPLPYFSENHFKAFSNSDDIDPVEKEETVKLSDQLISELIDADIIVIGVPTYNLTIPSVLKSWIDFIVRAGKTFRYTADGANGLIGNKKVYLAISSGGVFSEGPRKMFNFTEPYLKAVLGFIGLTDVEAVRVEGLAIPGIKETALEKAVQNIVIQ</sequence>
<gene>
    <name evidence="6" type="primary">azoR</name>
    <name evidence="8" type="ORF">ACFQ21_29095</name>
</gene>
<dbReference type="EC" id="1.7.1.17" evidence="6"/>
<comment type="function">
    <text evidence="6">Also exhibits azoreductase activity. Catalyzes the reductive cleavage of the azo bond in aromatic azo compounds to the corresponding amines.</text>
</comment>
<evidence type="ECO:0000313" key="8">
    <source>
        <dbReference type="EMBL" id="MFD1003416.1"/>
    </source>
</evidence>
<comment type="function">
    <text evidence="6">Quinone reductase that provides resistance to thiol-specific stress caused by electrophilic quinones.</text>
</comment>
<evidence type="ECO:0000313" key="9">
    <source>
        <dbReference type="Proteomes" id="UP001597112"/>
    </source>
</evidence>
<evidence type="ECO:0000256" key="2">
    <source>
        <dbReference type="ARBA" id="ARBA00022643"/>
    </source>
</evidence>
<dbReference type="EC" id="1.6.5.-" evidence="6"/>
<dbReference type="RefSeq" id="WP_377586099.1">
    <property type="nucleotide sequence ID" value="NZ_JBHTKA010000016.1"/>
</dbReference>
<evidence type="ECO:0000256" key="4">
    <source>
        <dbReference type="ARBA" id="ARBA00023027"/>
    </source>
</evidence>
<comment type="caution">
    <text evidence="8">The sequence shown here is derived from an EMBL/GenBank/DDBJ whole genome shotgun (WGS) entry which is preliminary data.</text>
</comment>
<dbReference type="PANTHER" id="PTHR43741">
    <property type="entry name" value="FMN-DEPENDENT NADH-AZOREDUCTASE 1"/>
    <property type="match status" value="1"/>
</dbReference>
<organism evidence="8 9">
    <name type="scientific">Ohtaekwangia kribbensis</name>
    <dbReference type="NCBI Taxonomy" id="688913"/>
    <lineage>
        <taxon>Bacteria</taxon>
        <taxon>Pseudomonadati</taxon>
        <taxon>Bacteroidota</taxon>
        <taxon>Cytophagia</taxon>
        <taxon>Cytophagales</taxon>
        <taxon>Fulvivirgaceae</taxon>
        <taxon>Ohtaekwangia</taxon>
    </lineage>
</organism>
<comment type="cofactor">
    <cofactor evidence="6">
        <name>FMN</name>
        <dbReference type="ChEBI" id="CHEBI:58210"/>
    </cofactor>
    <text evidence="6">Binds 1 FMN per subunit.</text>
</comment>
<feature type="binding site" evidence="6">
    <location>
        <begin position="15"/>
        <end position="17"/>
    </location>
    <ligand>
        <name>FMN</name>
        <dbReference type="ChEBI" id="CHEBI:58210"/>
    </ligand>
</feature>
<keyword evidence="3 6" id="KW-0560">Oxidoreductase</keyword>
<evidence type="ECO:0000259" key="7">
    <source>
        <dbReference type="Pfam" id="PF02525"/>
    </source>
</evidence>
<comment type="similarity">
    <text evidence="6">Belongs to the azoreductase type 1 family.</text>
</comment>
<dbReference type="Proteomes" id="UP001597112">
    <property type="component" value="Unassembled WGS sequence"/>
</dbReference>
<dbReference type="EMBL" id="JBHTKA010000016">
    <property type="protein sequence ID" value="MFD1003416.1"/>
    <property type="molecule type" value="Genomic_DNA"/>
</dbReference>
<dbReference type="Pfam" id="PF02525">
    <property type="entry name" value="Flavodoxin_2"/>
    <property type="match status" value="1"/>
</dbReference>